<dbReference type="AlphaFoldDB" id="A0A2S5D4F4"/>
<comment type="caution">
    <text evidence="1">The sequence shown here is derived from an EMBL/GenBank/DDBJ whole genome shotgun (WGS) entry which is preliminary data.</text>
</comment>
<evidence type="ECO:0000313" key="1">
    <source>
        <dbReference type="EMBL" id="POZ57878.1"/>
    </source>
</evidence>
<name>A0A2S5D4F4_LYSSH</name>
<dbReference type="SUPFAM" id="SSF53474">
    <property type="entry name" value="alpha/beta-Hydrolases"/>
    <property type="match status" value="1"/>
</dbReference>
<accession>A0A2S5D4F4</accession>
<keyword evidence="2" id="KW-1185">Reference proteome</keyword>
<dbReference type="Gene3D" id="3.40.50.1820">
    <property type="entry name" value="alpha/beta hydrolase"/>
    <property type="match status" value="1"/>
</dbReference>
<dbReference type="Proteomes" id="UP000237319">
    <property type="component" value="Unassembled WGS sequence"/>
</dbReference>
<organism evidence="1 2">
    <name type="scientific">Lysinibacillus sphaericus</name>
    <name type="common">Bacillus sphaericus</name>
    <dbReference type="NCBI Taxonomy" id="1421"/>
    <lineage>
        <taxon>Bacteria</taxon>
        <taxon>Bacillati</taxon>
        <taxon>Bacillota</taxon>
        <taxon>Bacilli</taxon>
        <taxon>Bacillales</taxon>
        <taxon>Bacillaceae</taxon>
        <taxon>Lysinibacillus</taxon>
    </lineage>
</organism>
<proteinExistence type="predicted"/>
<reference evidence="1 2" key="1">
    <citation type="submission" date="2017-11" db="EMBL/GenBank/DDBJ databases">
        <title>Genome sequence of Lysinibacillus sphaericus, a lignin-degrading bacteria isolated from municipal solid waste soil.</title>
        <authorList>
            <person name="Persinoti G.F."/>
            <person name="Paixao D.A."/>
            <person name="Bugg T.D."/>
            <person name="Squina F.M."/>
        </authorList>
    </citation>
    <scope>NUCLEOTIDE SEQUENCE [LARGE SCALE GENOMIC DNA]</scope>
    <source>
        <strain evidence="1 2">A1</strain>
    </source>
</reference>
<evidence type="ECO:0000313" key="2">
    <source>
        <dbReference type="Proteomes" id="UP000237319"/>
    </source>
</evidence>
<dbReference type="EMBL" id="PGLV01000001">
    <property type="protein sequence ID" value="POZ57878.1"/>
    <property type="molecule type" value="Genomic_DNA"/>
</dbReference>
<protein>
    <submittedName>
        <fullName evidence="1">Uncharacterized protein</fullName>
    </submittedName>
</protein>
<sequence>MWMQNMVETPRGNFEYFKMGKGEPLCITHQYTAFNSNGNIFAAPFTTHYTVYLINLRGSTVHDEVSFKNSVQDLEAIRSALGFAQWNAL</sequence>
<dbReference type="InterPro" id="IPR029058">
    <property type="entry name" value="AB_hydrolase_fold"/>
</dbReference>
<dbReference type="RefSeq" id="WP_103977353.1">
    <property type="nucleotide sequence ID" value="NZ_CP194323.1"/>
</dbReference>
<gene>
    <name evidence="1" type="ORF">LYSIN_02662</name>
</gene>